<feature type="transmembrane region" description="Helical" evidence="6">
    <location>
        <begin position="12"/>
        <end position="32"/>
    </location>
</feature>
<dbReference type="RefSeq" id="WP_124693727.1">
    <property type="nucleotide sequence ID" value="NZ_JBHUFE010000016.1"/>
</dbReference>
<feature type="region of interest" description="Disordered" evidence="5">
    <location>
        <begin position="371"/>
        <end position="391"/>
    </location>
</feature>
<comment type="subcellular location">
    <subcellularLocation>
        <location evidence="1">Membrane</location>
        <topology evidence="1">Multi-pass membrane protein</topology>
    </subcellularLocation>
</comment>
<dbReference type="AlphaFoldDB" id="A0A3N9PC52"/>
<dbReference type="Pfam" id="PF12698">
    <property type="entry name" value="ABC2_membrane_3"/>
    <property type="match status" value="1"/>
</dbReference>
<feature type="transmembrane region" description="Helical" evidence="6">
    <location>
        <begin position="190"/>
        <end position="210"/>
    </location>
</feature>
<evidence type="ECO:0000256" key="4">
    <source>
        <dbReference type="ARBA" id="ARBA00023136"/>
    </source>
</evidence>
<feature type="compositionally biased region" description="Polar residues" evidence="5">
    <location>
        <begin position="375"/>
        <end position="391"/>
    </location>
</feature>
<evidence type="ECO:0000256" key="1">
    <source>
        <dbReference type="ARBA" id="ARBA00004141"/>
    </source>
</evidence>
<sequence length="391" mass="41303">MTTIKEFLKMKTTIIGIATALLFQLIFSIIWMTGYEDVSERIDKLSIAVVNEDMKSGAVIAKQLSESLPVKVETAADMESARERLDDRHIQMIVHIPANFTSLAASRDGKAAIQYVVNESNPSMIKSMMTSIASQVTAAANKQAIAAGTQAALSQGMPAEKAAAMSGLLSERVVSDIQSVNIVDGTNNQMVPMMMVFASLVGAMIMAQNFEISAMAISARTGRWQRLGARFAITIPAAIVVSLVGTSLVMLLGGQVERGFWALWSFQTLFVFTFMLVAQALLALLGTAGMLLNIVLLSMQLVSSGAMIPRELLSGFYVNLGSVLPATYAVEGLMNLLFGGPGNGSIAAALLVTAAVMALVMTGATALRREPAADGTTSAAAQPRSGTVPES</sequence>
<evidence type="ECO:0000259" key="7">
    <source>
        <dbReference type="Pfam" id="PF12698"/>
    </source>
</evidence>
<organism evidence="8 9">
    <name type="scientific">Paenibacillus rhizophilus</name>
    <dbReference type="NCBI Taxonomy" id="1850366"/>
    <lineage>
        <taxon>Bacteria</taxon>
        <taxon>Bacillati</taxon>
        <taxon>Bacillota</taxon>
        <taxon>Bacilli</taxon>
        <taxon>Bacillales</taxon>
        <taxon>Paenibacillaceae</taxon>
        <taxon>Paenibacillus</taxon>
    </lineage>
</organism>
<comment type="caution">
    <text evidence="8">The sequence shown here is derived from an EMBL/GenBank/DDBJ whole genome shotgun (WGS) entry which is preliminary data.</text>
</comment>
<feature type="transmembrane region" description="Helical" evidence="6">
    <location>
        <begin position="344"/>
        <end position="367"/>
    </location>
</feature>
<dbReference type="Gene3D" id="3.40.1710.10">
    <property type="entry name" value="abc type-2 transporter like domain"/>
    <property type="match status" value="1"/>
</dbReference>
<dbReference type="InterPro" id="IPR051328">
    <property type="entry name" value="T7SS_ABC-Transporter"/>
</dbReference>
<dbReference type="PANTHER" id="PTHR43077">
    <property type="entry name" value="TRANSPORT PERMEASE YVFS-RELATED"/>
    <property type="match status" value="1"/>
</dbReference>
<dbReference type="Proteomes" id="UP000282529">
    <property type="component" value="Unassembled WGS sequence"/>
</dbReference>
<keyword evidence="2 6" id="KW-0812">Transmembrane</keyword>
<dbReference type="OrthoDB" id="2208410at2"/>
<dbReference type="PANTHER" id="PTHR43077:SF5">
    <property type="entry name" value="PHAGE INFECTION PROTEIN"/>
    <property type="match status" value="1"/>
</dbReference>
<name>A0A3N9PC52_9BACL</name>
<evidence type="ECO:0000256" key="3">
    <source>
        <dbReference type="ARBA" id="ARBA00022989"/>
    </source>
</evidence>
<keyword evidence="3 6" id="KW-1133">Transmembrane helix</keyword>
<feature type="transmembrane region" description="Helical" evidence="6">
    <location>
        <begin position="316"/>
        <end position="338"/>
    </location>
</feature>
<dbReference type="GO" id="GO:0140359">
    <property type="term" value="F:ABC-type transporter activity"/>
    <property type="evidence" value="ECO:0007669"/>
    <property type="project" value="InterPro"/>
</dbReference>
<accession>A0A3N9PC52</accession>
<reference evidence="8 9" key="1">
    <citation type="submission" date="2018-11" db="EMBL/GenBank/DDBJ databases">
        <title>Genome sequence of strain 7197.</title>
        <authorList>
            <person name="Gao J."/>
            <person name="Sun J."/>
        </authorList>
    </citation>
    <scope>NUCLEOTIDE SEQUENCE [LARGE SCALE GENOMIC DNA]</scope>
    <source>
        <strain evidence="8 9">7197</strain>
    </source>
</reference>
<evidence type="ECO:0000256" key="5">
    <source>
        <dbReference type="SAM" id="MobiDB-lite"/>
    </source>
</evidence>
<keyword evidence="9" id="KW-1185">Reference proteome</keyword>
<dbReference type="GO" id="GO:0016020">
    <property type="term" value="C:membrane"/>
    <property type="evidence" value="ECO:0007669"/>
    <property type="project" value="UniProtKB-SubCell"/>
</dbReference>
<feature type="transmembrane region" description="Helical" evidence="6">
    <location>
        <begin position="231"/>
        <end position="252"/>
    </location>
</feature>
<evidence type="ECO:0000256" key="6">
    <source>
        <dbReference type="SAM" id="Phobius"/>
    </source>
</evidence>
<dbReference type="EMBL" id="RQPI01000001">
    <property type="protein sequence ID" value="RQW13070.1"/>
    <property type="molecule type" value="Genomic_DNA"/>
</dbReference>
<proteinExistence type="predicted"/>
<evidence type="ECO:0000256" key="2">
    <source>
        <dbReference type="ARBA" id="ARBA00022692"/>
    </source>
</evidence>
<dbReference type="InterPro" id="IPR013525">
    <property type="entry name" value="ABC2_TM"/>
</dbReference>
<feature type="transmembrane region" description="Helical" evidence="6">
    <location>
        <begin position="272"/>
        <end position="296"/>
    </location>
</feature>
<gene>
    <name evidence="8" type="ORF">EH198_01165</name>
</gene>
<protein>
    <submittedName>
        <fullName evidence="8">ABC transporter</fullName>
    </submittedName>
</protein>
<keyword evidence="4 6" id="KW-0472">Membrane</keyword>
<evidence type="ECO:0000313" key="8">
    <source>
        <dbReference type="EMBL" id="RQW13070.1"/>
    </source>
</evidence>
<feature type="domain" description="ABC-2 type transporter transmembrane" evidence="7">
    <location>
        <begin position="15"/>
        <end position="361"/>
    </location>
</feature>
<evidence type="ECO:0000313" key="9">
    <source>
        <dbReference type="Proteomes" id="UP000282529"/>
    </source>
</evidence>